<sequence length="68" mass="7839">MKSITMINNRLDELRCEVLALVDNQNISLTNKNISMQPLVEEKKVLEHALIFLEKIQKTNYHGLCKGN</sequence>
<proteinExistence type="predicted"/>
<protein>
    <submittedName>
        <fullName evidence="1">Uncharacterized protein</fullName>
    </submittedName>
</protein>
<name>A0A3B1DYC2_9ZZZZ</name>
<reference evidence="1" key="1">
    <citation type="submission" date="2018-10" db="EMBL/GenBank/DDBJ databases">
        <authorList>
            <person name="Aoki K."/>
        </authorList>
    </citation>
    <scope>NUCLEOTIDE SEQUENCE</scope>
</reference>
<organism evidence="1">
    <name type="scientific">hydrothermal vent metagenome</name>
    <dbReference type="NCBI Taxonomy" id="652676"/>
    <lineage>
        <taxon>unclassified sequences</taxon>
        <taxon>metagenomes</taxon>
        <taxon>ecological metagenomes</taxon>
    </lineage>
</organism>
<evidence type="ECO:0000313" key="1">
    <source>
        <dbReference type="EMBL" id="VAY88170.1"/>
    </source>
</evidence>
<dbReference type="AlphaFoldDB" id="A0A3B1DYC2"/>
<gene>
    <name evidence="1" type="ORF">MNB_ARC-1_1350</name>
</gene>
<dbReference type="EMBL" id="UOYO01000047">
    <property type="protein sequence ID" value="VAY88170.1"/>
    <property type="molecule type" value="Genomic_DNA"/>
</dbReference>
<accession>A0A3B1DYC2</accession>